<evidence type="ECO:0000259" key="17">
    <source>
        <dbReference type="Pfam" id="PF04815"/>
    </source>
</evidence>
<dbReference type="AlphaFoldDB" id="A0A1E4RT98"/>
<dbReference type="InterPro" id="IPR006895">
    <property type="entry name" value="Znf_Sec23_Sec24"/>
</dbReference>
<evidence type="ECO:0000256" key="13">
    <source>
        <dbReference type="ARBA" id="ARBA00025471"/>
    </source>
</evidence>
<dbReference type="OrthoDB" id="4093209at2759"/>
<evidence type="ECO:0000256" key="3">
    <source>
        <dbReference type="ARBA" id="ARBA00009210"/>
    </source>
</evidence>
<evidence type="ECO:0000256" key="6">
    <source>
        <dbReference type="ARBA" id="ARBA00022723"/>
    </source>
</evidence>
<evidence type="ECO:0000256" key="11">
    <source>
        <dbReference type="ARBA" id="ARBA00023136"/>
    </source>
</evidence>
<keyword evidence="8 14" id="KW-0862">Zinc</keyword>
<dbReference type="Pfam" id="PF04815">
    <property type="entry name" value="Sec23_helical"/>
    <property type="match status" value="1"/>
</dbReference>
<evidence type="ECO:0000256" key="10">
    <source>
        <dbReference type="ARBA" id="ARBA00022927"/>
    </source>
</evidence>
<dbReference type="InterPro" id="IPR006896">
    <property type="entry name" value="Sec23/24_trunk_dom"/>
</dbReference>
<dbReference type="GO" id="GO:0000139">
    <property type="term" value="C:Golgi membrane"/>
    <property type="evidence" value="ECO:0007669"/>
    <property type="project" value="UniProtKB-SubCell"/>
</dbReference>
<keyword evidence="9 14" id="KW-0931">ER-Golgi transport</keyword>
<organism evidence="18 19">
    <name type="scientific">Hyphopichia burtonii NRRL Y-1933</name>
    <dbReference type="NCBI Taxonomy" id="984485"/>
    <lineage>
        <taxon>Eukaryota</taxon>
        <taxon>Fungi</taxon>
        <taxon>Dikarya</taxon>
        <taxon>Ascomycota</taxon>
        <taxon>Saccharomycotina</taxon>
        <taxon>Pichiomycetes</taxon>
        <taxon>Debaryomycetaceae</taxon>
        <taxon>Hyphopichia</taxon>
    </lineage>
</organism>
<keyword evidence="10 14" id="KW-0653">Protein transport</keyword>
<dbReference type="InterPro" id="IPR036174">
    <property type="entry name" value="Znf_Sec23_Sec24_sf"/>
</dbReference>
<dbReference type="GO" id="GO:0090110">
    <property type="term" value="P:COPII-coated vesicle cargo loading"/>
    <property type="evidence" value="ECO:0007669"/>
    <property type="project" value="TreeGrafter"/>
</dbReference>
<dbReference type="InterPro" id="IPR036465">
    <property type="entry name" value="vWFA_dom_sf"/>
</dbReference>
<dbReference type="PANTHER" id="PTHR11141">
    <property type="entry name" value="PROTEIN TRANSPORT PROTEIN SEC23"/>
    <property type="match status" value="1"/>
</dbReference>
<evidence type="ECO:0000256" key="1">
    <source>
        <dbReference type="ARBA" id="ARBA00004299"/>
    </source>
</evidence>
<dbReference type="GeneID" id="30994076"/>
<dbReference type="RefSeq" id="XP_020079557.1">
    <property type="nucleotide sequence ID" value="XM_020219526.1"/>
</dbReference>
<dbReference type="Gene3D" id="3.40.50.410">
    <property type="entry name" value="von Willebrand factor, type A domain"/>
    <property type="match status" value="1"/>
</dbReference>
<keyword evidence="14" id="KW-0333">Golgi apparatus</keyword>
<evidence type="ECO:0000256" key="4">
    <source>
        <dbReference type="ARBA" id="ARBA00022448"/>
    </source>
</evidence>
<dbReference type="GO" id="GO:0008270">
    <property type="term" value="F:zinc ion binding"/>
    <property type="evidence" value="ECO:0007669"/>
    <property type="project" value="InterPro"/>
</dbReference>
<dbReference type="InterPro" id="IPR029006">
    <property type="entry name" value="ADF-H/Gelsolin-like_dom_sf"/>
</dbReference>
<dbReference type="Gene3D" id="1.20.120.730">
    <property type="entry name" value="Sec23/Sec24 helical domain"/>
    <property type="match status" value="1"/>
</dbReference>
<proteinExistence type="inferred from homology"/>
<comment type="function">
    <text evidence="13 14">Component of the coat protein complex II (COPII) which promotes the formation of transport vesicles from the endoplasmic reticulum (ER). The coat has two main functions, the physical deformation of the endoplasmic reticulum membrane into vesicles and the selection of cargo molecules.</text>
</comment>
<protein>
    <recommendedName>
        <fullName evidence="14">Protein transport protein SEC23</fullName>
    </recommendedName>
</protein>
<evidence type="ECO:0000256" key="9">
    <source>
        <dbReference type="ARBA" id="ARBA00022892"/>
    </source>
</evidence>
<dbReference type="SUPFAM" id="SSF82754">
    <property type="entry name" value="C-terminal, gelsolin-like domain of Sec23/24"/>
    <property type="match status" value="1"/>
</dbReference>
<name>A0A1E4RT98_9ASCO</name>
<reference evidence="19" key="1">
    <citation type="submission" date="2016-05" db="EMBL/GenBank/DDBJ databases">
        <title>Comparative genomics of biotechnologically important yeasts.</title>
        <authorList>
            <consortium name="DOE Joint Genome Institute"/>
            <person name="Riley R."/>
            <person name="Haridas S."/>
            <person name="Wolfe K.H."/>
            <person name="Lopes M.R."/>
            <person name="Hittinger C.T."/>
            <person name="Goker M."/>
            <person name="Salamov A."/>
            <person name="Wisecaver J."/>
            <person name="Long T.M."/>
            <person name="Aerts A.L."/>
            <person name="Barry K."/>
            <person name="Choi C."/>
            <person name="Clum A."/>
            <person name="Coughlan A.Y."/>
            <person name="Deshpande S."/>
            <person name="Douglass A.P."/>
            <person name="Hanson S.J."/>
            <person name="Klenk H.-P."/>
            <person name="Labutti K."/>
            <person name="Lapidus A."/>
            <person name="Lindquist E."/>
            <person name="Lipzen A."/>
            <person name="Meier-Kolthoff J.P."/>
            <person name="Ohm R.A."/>
            <person name="Otillar R.P."/>
            <person name="Pangilinan J."/>
            <person name="Peng Y."/>
            <person name="Rokas A."/>
            <person name="Rosa C.A."/>
            <person name="Scheuner C."/>
            <person name="Sibirny A.A."/>
            <person name="Slot J.C."/>
            <person name="Stielow J.B."/>
            <person name="Sun H."/>
            <person name="Kurtzman C.P."/>
            <person name="Blackwell M."/>
            <person name="Grigoriev I.V."/>
            <person name="Jeffries T.W."/>
        </authorList>
    </citation>
    <scope>NUCLEOTIDE SEQUENCE [LARGE SCALE GENOMIC DNA]</scope>
    <source>
        <strain evidence="19">NRRL Y-1933</strain>
    </source>
</reference>
<keyword evidence="19" id="KW-1185">Reference proteome</keyword>
<dbReference type="Gene3D" id="2.60.40.1670">
    <property type="entry name" value="beta-sandwich domain of Sec23/24"/>
    <property type="match status" value="1"/>
</dbReference>
<evidence type="ECO:0000256" key="12">
    <source>
        <dbReference type="ARBA" id="ARBA00023329"/>
    </source>
</evidence>
<keyword evidence="11 14" id="KW-0472">Membrane</keyword>
<comment type="subcellular location">
    <subcellularLocation>
        <location evidence="14">Cytoplasm</location>
    </subcellularLocation>
    <subcellularLocation>
        <location evidence="1 14">Cytoplasmic vesicle</location>
        <location evidence="1 14">COPII-coated vesicle membrane</location>
        <topology evidence="1 14">Peripheral membrane protein</topology>
        <orientation evidence="1 14">Cytoplasmic side</orientation>
    </subcellularLocation>
    <subcellularLocation>
        <location evidence="2 14">Endoplasmic reticulum membrane</location>
        <topology evidence="2 14">Peripheral membrane protein</topology>
        <orientation evidence="2 14">Cytoplasmic side</orientation>
    </subcellularLocation>
    <subcellularLocation>
        <location evidence="14">Golgi apparatus membrane</location>
        <topology evidence="14">Peripheral membrane protein</topology>
        <orientation evidence="14">Cytoplasmic side</orientation>
    </subcellularLocation>
</comment>
<dbReference type="Proteomes" id="UP000095085">
    <property type="component" value="Unassembled WGS sequence"/>
</dbReference>
<dbReference type="SUPFAM" id="SSF53300">
    <property type="entry name" value="vWA-like"/>
    <property type="match status" value="1"/>
</dbReference>
<dbReference type="SUPFAM" id="SSF81811">
    <property type="entry name" value="Helical domain of Sec23/24"/>
    <property type="match status" value="1"/>
</dbReference>
<dbReference type="GO" id="GO:0070971">
    <property type="term" value="C:endoplasmic reticulum exit site"/>
    <property type="evidence" value="ECO:0007669"/>
    <property type="project" value="TreeGrafter"/>
</dbReference>
<keyword evidence="7 14" id="KW-0256">Endoplasmic reticulum</keyword>
<dbReference type="InterPro" id="IPR037364">
    <property type="entry name" value="Sec23"/>
</dbReference>
<evidence type="ECO:0000256" key="14">
    <source>
        <dbReference type="RuleBase" id="RU365030"/>
    </source>
</evidence>
<feature type="domain" description="Sec23/Sec24 trunk" evidence="16">
    <location>
        <begin position="128"/>
        <end position="332"/>
    </location>
</feature>
<keyword evidence="4 14" id="KW-0813">Transport</keyword>
<evidence type="ECO:0000256" key="7">
    <source>
        <dbReference type="ARBA" id="ARBA00022824"/>
    </source>
</evidence>
<dbReference type="InterPro" id="IPR036175">
    <property type="entry name" value="Sec23/24_helical_dom_sf"/>
</dbReference>
<feature type="domain" description="Zinc finger Sec23/Sec24-type" evidence="15">
    <location>
        <begin position="57"/>
        <end position="94"/>
    </location>
</feature>
<dbReference type="GO" id="GO:0005789">
    <property type="term" value="C:endoplasmic reticulum membrane"/>
    <property type="evidence" value="ECO:0007669"/>
    <property type="project" value="UniProtKB-SubCell"/>
</dbReference>
<dbReference type="InterPro" id="IPR036180">
    <property type="entry name" value="Gelsolin-like_dom_sf"/>
</dbReference>
<evidence type="ECO:0000313" key="19">
    <source>
        <dbReference type="Proteomes" id="UP000095085"/>
    </source>
</evidence>
<dbReference type="STRING" id="984485.A0A1E4RT98"/>
<evidence type="ECO:0000256" key="5">
    <source>
        <dbReference type="ARBA" id="ARBA00022490"/>
    </source>
</evidence>
<dbReference type="SUPFAM" id="SSF81995">
    <property type="entry name" value="beta-sandwich domain of Sec23/24"/>
    <property type="match status" value="1"/>
</dbReference>
<dbReference type="Gene3D" id="2.30.30.380">
    <property type="entry name" value="Zn-finger domain of Sec23/24"/>
    <property type="match status" value="1"/>
</dbReference>
<accession>A0A1E4RT98</accession>
<keyword evidence="5 14" id="KW-0963">Cytoplasm</keyword>
<evidence type="ECO:0000256" key="2">
    <source>
        <dbReference type="ARBA" id="ARBA00004397"/>
    </source>
</evidence>
<dbReference type="GO" id="GO:0030127">
    <property type="term" value="C:COPII vesicle coat"/>
    <property type="evidence" value="ECO:0007669"/>
    <property type="project" value="InterPro"/>
</dbReference>
<dbReference type="GO" id="GO:0005096">
    <property type="term" value="F:GTPase activator activity"/>
    <property type="evidence" value="ECO:0007669"/>
    <property type="project" value="TreeGrafter"/>
</dbReference>
<gene>
    <name evidence="18" type="ORF">HYPBUDRAFT_133988</name>
</gene>
<dbReference type="InterPro" id="IPR006900">
    <property type="entry name" value="Sec23/24_helical_dom"/>
</dbReference>
<dbReference type="EMBL" id="KV454538">
    <property type="protein sequence ID" value="ODV70490.1"/>
    <property type="molecule type" value="Genomic_DNA"/>
</dbReference>
<evidence type="ECO:0000259" key="16">
    <source>
        <dbReference type="Pfam" id="PF04811"/>
    </source>
</evidence>
<keyword evidence="12 14" id="KW-0968">Cytoplasmic vesicle</keyword>
<sequence length="850" mass="96943">MLRKEYQQEEHLQGVRFNWNVFPSTRLEQSQLLTLVGCLYKPFNESETIPTLTSHAISCSSCLNYINPYIKIDRINQMWWCPFCCKRSYFPEGYEFDNITNDISVNPSSSTIDYILPEDISNPIVSVPKCFIYIIDKYQHRDEVDHKSFLIDNVKKNINSLPAGSLVMLISFSDTVEVHNLNGDSVMFTQEELFSKAKNFDLKDTPRLISKKLNLTQLASDWSRSDLVTNGYLNDAHKIKLDKLKTELTNTYKPVRATGMALLICSIILNQSSFKHFVGKVSLLTSGPVTLQPGAIVGSHTGETVRSHHDVLNLKSPYFISSFKFYSLLGQLAIGHTLLNALDIVHSSKTLNIPSDKPRFVVDIYTGSLDQVGVYEMSPLCKISCGNIILSDSFASPHFQRNFQKSTQQFLATKLDAKFSISTSTGAKILRILSGNGSPLPSTYQVNPKLNHMHSEKISDTLDSFDSNVKKVKFTNLWWFNSIEEDTIAIFFEVDTVSSSSKLSGDGIKEIYVQYQMYYKFENSFRLRVTTIRRPTTLSILLKNQDSGMKLINSKTLIMKERDLLNSFDYQAWAVLLARLMINKIDTTLGFGDFETVVKKADLTLVRLLHYFGGISIDKITQSSNPYDSLMSCYRINENFKKLPSLMYNLRRNPQLINIFNSSPDETAVYHKSFMSANTSLSCKMIEPQIHKNYEETTLDYVTLKNLEEGHFLIMDSGFHVIIYYNGKLKLHPSNNDELIFGDSPGELIHVLEFCWKLASDRPIEPKMILTQKGHSQARFLMARLIPEDQETGPPKEPSKKSIGSWFRQLTLSSSSPGLNYALMTEEISLKRFYDELINLVNNYEINDHY</sequence>
<feature type="domain" description="Sec23/Sec24 helical" evidence="17">
    <location>
        <begin position="569"/>
        <end position="683"/>
    </location>
</feature>
<dbReference type="Pfam" id="PF04811">
    <property type="entry name" value="Sec23_trunk"/>
    <property type="match status" value="1"/>
</dbReference>
<dbReference type="Gene3D" id="3.40.20.10">
    <property type="entry name" value="Severin"/>
    <property type="match status" value="1"/>
</dbReference>
<dbReference type="Pfam" id="PF04810">
    <property type="entry name" value="zf-Sec23_Sec24"/>
    <property type="match status" value="1"/>
</dbReference>
<dbReference type="PANTHER" id="PTHR11141:SF0">
    <property type="entry name" value="PROTEIN TRANSPORT PROTEIN SEC23"/>
    <property type="match status" value="1"/>
</dbReference>
<keyword evidence="6 14" id="KW-0479">Metal-binding</keyword>
<comment type="similarity">
    <text evidence="3 14">Belongs to the SEC23/SEC24 family. SEC23 subfamily.</text>
</comment>
<evidence type="ECO:0000259" key="15">
    <source>
        <dbReference type="Pfam" id="PF04810"/>
    </source>
</evidence>
<evidence type="ECO:0000313" key="18">
    <source>
        <dbReference type="EMBL" id="ODV70490.1"/>
    </source>
</evidence>
<dbReference type="GO" id="GO:0006886">
    <property type="term" value="P:intracellular protein transport"/>
    <property type="evidence" value="ECO:0007669"/>
    <property type="project" value="InterPro"/>
</dbReference>
<evidence type="ECO:0000256" key="8">
    <source>
        <dbReference type="ARBA" id="ARBA00022833"/>
    </source>
</evidence>
<dbReference type="SUPFAM" id="SSF82919">
    <property type="entry name" value="Zn-finger domain of Sec23/24"/>
    <property type="match status" value="1"/>
</dbReference>